<dbReference type="EMBL" id="BAABAK010000009">
    <property type="protein sequence ID" value="GAA3965068.1"/>
    <property type="molecule type" value="Genomic_DNA"/>
</dbReference>
<gene>
    <name evidence="4" type="ORF">GCM10022246_17690</name>
</gene>
<evidence type="ECO:0000313" key="5">
    <source>
        <dbReference type="Proteomes" id="UP001501081"/>
    </source>
</evidence>
<dbReference type="PANTHER" id="PTHR43861">
    <property type="entry name" value="TRANS-ACONITATE 2-METHYLTRANSFERASE-RELATED"/>
    <property type="match status" value="1"/>
</dbReference>
<dbReference type="PANTHER" id="PTHR43861:SF1">
    <property type="entry name" value="TRANS-ACONITATE 2-METHYLTRANSFERASE"/>
    <property type="match status" value="1"/>
</dbReference>
<evidence type="ECO:0000256" key="2">
    <source>
        <dbReference type="ARBA" id="ARBA00022679"/>
    </source>
</evidence>
<evidence type="ECO:0000259" key="3">
    <source>
        <dbReference type="Pfam" id="PF13649"/>
    </source>
</evidence>
<dbReference type="GO" id="GO:0008168">
    <property type="term" value="F:methyltransferase activity"/>
    <property type="evidence" value="ECO:0007669"/>
    <property type="project" value="UniProtKB-KW"/>
</dbReference>
<dbReference type="InterPro" id="IPR041698">
    <property type="entry name" value="Methyltransf_25"/>
</dbReference>
<keyword evidence="5" id="KW-1185">Reference proteome</keyword>
<dbReference type="GO" id="GO:0032259">
    <property type="term" value="P:methylation"/>
    <property type="evidence" value="ECO:0007669"/>
    <property type="project" value="UniProtKB-KW"/>
</dbReference>
<dbReference type="CDD" id="cd02440">
    <property type="entry name" value="AdoMet_MTases"/>
    <property type="match status" value="1"/>
</dbReference>
<accession>A0ABP7PG90</accession>
<feature type="domain" description="Methyltransferase" evidence="3">
    <location>
        <begin position="49"/>
        <end position="140"/>
    </location>
</feature>
<comment type="caution">
    <text evidence="4">The sequence shown here is derived from an EMBL/GenBank/DDBJ whole genome shotgun (WGS) entry which is preliminary data.</text>
</comment>
<dbReference type="Gene3D" id="3.40.50.150">
    <property type="entry name" value="Vaccinia Virus protein VP39"/>
    <property type="match status" value="1"/>
</dbReference>
<dbReference type="Pfam" id="PF13649">
    <property type="entry name" value="Methyltransf_25"/>
    <property type="match status" value="1"/>
</dbReference>
<dbReference type="RefSeq" id="WP_344766359.1">
    <property type="nucleotide sequence ID" value="NZ_BAABAK010000009.1"/>
</dbReference>
<keyword evidence="1 4" id="KW-0489">Methyltransferase</keyword>
<dbReference type="Proteomes" id="UP001501081">
    <property type="component" value="Unassembled WGS sequence"/>
</dbReference>
<organism evidence="4 5">
    <name type="scientific">Pedobacter ginsengiterrae</name>
    <dbReference type="NCBI Taxonomy" id="871696"/>
    <lineage>
        <taxon>Bacteria</taxon>
        <taxon>Pseudomonadati</taxon>
        <taxon>Bacteroidota</taxon>
        <taxon>Sphingobacteriia</taxon>
        <taxon>Sphingobacteriales</taxon>
        <taxon>Sphingobacteriaceae</taxon>
        <taxon>Pedobacter</taxon>
    </lineage>
</organism>
<dbReference type="InterPro" id="IPR029063">
    <property type="entry name" value="SAM-dependent_MTases_sf"/>
</dbReference>
<keyword evidence="2" id="KW-0808">Transferase</keyword>
<evidence type="ECO:0000313" key="4">
    <source>
        <dbReference type="EMBL" id="GAA3965068.1"/>
    </source>
</evidence>
<proteinExistence type="predicted"/>
<protein>
    <submittedName>
        <fullName evidence="4">Class I SAM-dependent methyltransferase</fullName>
    </submittedName>
</protein>
<reference evidence="5" key="1">
    <citation type="journal article" date="2019" name="Int. J. Syst. Evol. Microbiol.">
        <title>The Global Catalogue of Microorganisms (GCM) 10K type strain sequencing project: providing services to taxonomists for standard genome sequencing and annotation.</title>
        <authorList>
            <consortium name="The Broad Institute Genomics Platform"/>
            <consortium name="The Broad Institute Genome Sequencing Center for Infectious Disease"/>
            <person name="Wu L."/>
            <person name="Ma J."/>
        </authorList>
    </citation>
    <scope>NUCLEOTIDE SEQUENCE [LARGE SCALE GENOMIC DNA]</scope>
    <source>
        <strain evidence="5">JCM 17338</strain>
    </source>
</reference>
<dbReference type="SUPFAM" id="SSF53335">
    <property type="entry name" value="S-adenosyl-L-methionine-dependent methyltransferases"/>
    <property type="match status" value="1"/>
</dbReference>
<evidence type="ECO:0000256" key="1">
    <source>
        <dbReference type="ARBA" id="ARBA00022603"/>
    </source>
</evidence>
<sequence>MNTRKNILDCYSKTAEVYAQKYFGELEHKHFDKMILQHFARERALAGTVLDLGCGPGQTTAYLDGLGIKDIIGTDISCEMIDEAKRLSPHIAFETADMLDLSYPEGRFGSAVAFYAMVHFDYPLLAEAFRSVYKVLKPGGHFLTSFHLGDEIVHLDHFLDHKVDIDFNFFKMHQVIAVAQTNGFQLVDAIEREAYSEIEYPSKRGYLWLKSSR</sequence>
<name>A0ABP7PG90_9SPHI</name>